<evidence type="ECO:0000313" key="3">
    <source>
        <dbReference type="Proteomes" id="UP001190700"/>
    </source>
</evidence>
<dbReference type="Proteomes" id="UP001190700">
    <property type="component" value="Unassembled WGS sequence"/>
</dbReference>
<organism evidence="2 3">
    <name type="scientific">Cymbomonas tetramitiformis</name>
    <dbReference type="NCBI Taxonomy" id="36881"/>
    <lineage>
        <taxon>Eukaryota</taxon>
        <taxon>Viridiplantae</taxon>
        <taxon>Chlorophyta</taxon>
        <taxon>Pyramimonadophyceae</taxon>
        <taxon>Pyramimonadales</taxon>
        <taxon>Pyramimonadaceae</taxon>
        <taxon>Cymbomonas</taxon>
    </lineage>
</organism>
<gene>
    <name evidence="2" type="ORF">CYMTET_4186</name>
</gene>
<comment type="caution">
    <text evidence="2">The sequence shown here is derived from an EMBL/GenBank/DDBJ whole genome shotgun (WGS) entry which is preliminary data.</text>
</comment>
<keyword evidence="3" id="KW-1185">Reference proteome</keyword>
<protein>
    <submittedName>
        <fullName evidence="2">Uncharacterized protein</fullName>
    </submittedName>
</protein>
<reference evidence="2 3" key="1">
    <citation type="journal article" date="2015" name="Genome Biol. Evol.">
        <title>Comparative Genomics of a Bacterivorous Green Alga Reveals Evolutionary Causalities and Consequences of Phago-Mixotrophic Mode of Nutrition.</title>
        <authorList>
            <person name="Burns J.A."/>
            <person name="Paasch A."/>
            <person name="Narechania A."/>
            <person name="Kim E."/>
        </authorList>
    </citation>
    <scope>NUCLEOTIDE SEQUENCE [LARGE SCALE GENOMIC DNA]</scope>
    <source>
        <strain evidence="2 3">PLY_AMNH</strain>
    </source>
</reference>
<feature type="region of interest" description="Disordered" evidence="1">
    <location>
        <begin position="30"/>
        <end position="129"/>
    </location>
</feature>
<feature type="compositionally biased region" description="Basic and acidic residues" evidence="1">
    <location>
        <begin position="35"/>
        <end position="47"/>
    </location>
</feature>
<dbReference type="EMBL" id="LGRX02000515">
    <property type="protein sequence ID" value="KAK3288296.1"/>
    <property type="molecule type" value="Genomic_DNA"/>
</dbReference>
<evidence type="ECO:0000313" key="2">
    <source>
        <dbReference type="EMBL" id="KAK3288296.1"/>
    </source>
</evidence>
<feature type="compositionally biased region" description="Polar residues" evidence="1">
    <location>
        <begin position="62"/>
        <end position="71"/>
    </location>
</feature>
<feature type="compositionally biased region" description="Basic and acidic residues" evidence="1">
    <location>
        <begin position="82"/>
        <end position="96"/>
    </location>
</feature>
<dbReference type="AlphaFoldDB" id="A0AAE0H1T2"/>
<evidence type="ECO:0000256" key="1">
    <source>
        <dbReference type="SAM" id="MobiDB-lite"/>
    </source>
</evidence>
<accession>A0AAE0H1T2</accession>
<sequence>MSVNYNSALTAHMCKVFNKKCRVDADMFMAPKRPRSNDGDQSDKSDDSIVNALEEILEKIQNENATTATSIQKDDSDSEEDSIVRELNRIHKENQKKSATTVKKMGFVANPGNKGVANPNEADSTKSEESVEFIEEFGLDEVESVKLKKATISGDLVVLDGTPPNSPPDGDQLQ</sequence>
<name>A0AAE0H1T2_9CHLO</name>
<proteinExistence type="predicted"/>